<keyword evidence="4" id="KW-0238">DNA-binding</keyword>
<evidence type="ECO:0000256" key="1">
    <source>
        <dbReference type="ARBA" id="ARBA00010641"/>
    </source>
</evidence>
<dbReference type="InterPro" id="IPR013325">
    <property type="entry name" value="RNA_pol_sigma_r2"/>
</dbReference>
<dbReference type="GO" id="GO:0016987">
    <property type="term" value="F:sigma factor activity"/>
    <property type="evidence" value="ECO:0007669"/>
    <property type="project" value="UniProtKB-KW"/>
</dbReference>
<keyword evidence="9" id="KW-1185">Reference proteome</keyword>
<accession>A0A7Y0L4I2</accession>
<evidence type="ECO:0000256" key="3">
    <source>
        <dbReference type="ARBA" id="ARBA00023082"/>
    </source>
</evidence>
<keyword evidence="6" id="KW-0472">Membrane</keyword>
<sequence length="590" mass="64120">MSFVAAWDRVSDYDGTRGTVRTWLLVLAKYQALDRRRQLARRVDVPPEGTPVADPVLEQVLSRERQEALAASIGQLEPGIQAVMVCRYLLDMGIPEIASRLHLTRSQVDNRLSRGRHRLREQWDAISTTEGGESIGHRDDRVTQSLAALDDDLQGHLLEMTLADLPMDPHERLDPRRVSARTFARLGLPSAGGRRRVQRLGWRWVAGMLGAAVVAGAIIPNSVSATLGKVFHFVPGMGTVAQTTEGSPLAVLPEAAHGVWQGRPVQVTGMMVTAHAIIIELSGSGSRTATQVYLRTTTGRMIALSVGSAVGYGNEWTGDYEARGHLRTLLHALAGTVIIGPRPRTRIPVRLRLATGVRALSALGPTQTHHGVSLTAITAQRGPEADLTVVAQYRGPLTIVNTVPPFPVSAEPDIQITDASGHHYRATQVYRLGSNDQLTFRPTPGRAHYVVTVPEVKAIYSGHARVTLPVPSHGQERVDRHVQIGGISLDITTVQRMHRGGWGLRFYVKAPPGSATKILHGLQVNSPGSGGFAGQVNVKTGAVQWVEVGVPPRRDSVTLRLSQPQVYIRGPWTFHIRLPAPAERSSAHPK</sequence>
<keyword evidence="6" id="KW-1133">Transmembrane helix</keyword>
<dbReference type="InterPro" id="IPR039425">
    <property type="entry name" value="RNA_pol_sigma-70-like"/>
</dbReference>
<gene>
    <name evidence="8" type="ORF">HIJ39_12450</name>
</gene>
<dbReference type="SUPFAM" id="SSF88659">
    <property type="entry name" value="Sigma3 and sigma4 domains of RNA polymerase sigma factors"/>
    <property type="match status" value="1"/>
</dbReference>
<dbReference type="InterPro" id="IPR036388">
    <property type="entry name" value="WH-like_DNA-bd_sf"/>
</dbReference>
<dbReference type="Gene3D" id="1.10.10.10">
    <property type="entry name" value="Winged helix-like DNA-binding domain superfamily/Winged helix DNA-binding domain"/>
    <property type="match status" value="1"/>
</dbReference>
<evidence type="ECO:0000256" key="2">
    <source>
        <dbReference type="ARBA" id="ARBA00023015"/>
    </source>
</evidence>
<dbReference type="Pfam" id="PF08281">
    <property type="entry name" value="Sigma70_r4_2"/>
    <property type="match status" value="1"/>
</dbReference>
<evidence type="ECO:0000313" key="8">
    <source>
        <dbReference type="EMBL" id="NMP23151.1"/>
    </source>
</evidence>
<dbReference type="InterPro" id="IPR013249">
    <property type="entry name" value="RNA_pol_sigma70_r4_t2"/>
</dbReference>
<dbReference type="GO" id="GO:0006352">
    <property type="term" value="P:DNA-templated transcription initiation"/>
    <property type="evidence" value="ECO:0007669"/>
    <property type="project" value="InterPro"/>
</dbReference>
<comment type="similarity">
    <text evidence="1">Belongs to the sigma-70 factor family. ECF subfamily.</text>
</comment>
<reference evidence="8 9" key="1">
    <citation type="submission" date="2020-04" db="EMBL/GenBank/DDBJ databases">
        <authorList>
            <person name="Zhang R."/>
            <person name="Schippers A."/>
        </authorList>
    </citation>
    <scope>NUCLEOTIDE SEQUENCE [LARGE SCALE GENOMIC DNA]</scope>
    <source>
        <strain evidence="8 9">DSM 109850</strain>
    </source>
</reference>
<dbReference type="InterPro" id="IPR014284">
    <property type="entry name" value="RNA_pol_sigma-70_dom"/>
</dbReference>
<dbReference type="PANTHER" id="PTHR43133:SF8">
    <property type="entry name" value="RNA POLYMERASE SIGMA FACTOR HI_1459-RELATED"/>
    <property type="match status" value="1"/>
</dbReference>
<dbReference type="NCBIfam" id="TIGR02937">
    <property type="entry name" value="sigma70-ECF"/>
    <property type="match status" value="1"/>
</dbReference>
<dbReference type="EMBL" id="JABBVZ010000041">
    <property type="protein sequence ID" value="NMP23151.1"/>
    <property type="molecule type" value="Genomic_DNA"/>
</dbReference>
<dbReference type="Proteomes" id="UP000533476">
    <property type="component" value="Unassembled WGS sequence"/>
</dbReference>
<name>A0A7Y0L4I2_9FIRM</name>
<feature type="domain" description="RNA polymerase sigma factor 70 region 4 type 2" evidence="7">
    <location>
        <begin position="67"/>
        <end position="119"/>
    </location>
</feature>
<keyword evidence="2" id="KW-0805">Transcription regulation</keyword>
<organism evidence="8 9">
    <name type="scientific">Sulfobacillus harzensis</name>
    <dbReference type="NCBI Taxonomy" id="2729629"/>
    <lineage>
        <taxon>Bacteria</taxon>
        <taxon>Bacillati</taxon>
        <taxon>Bacillota</taxon>
        <taxon>Clostridia</taxon>
        <taxon>Eubacteriales</taxon>
        <taxon>Clostridiales Family XVII. Incertae Sedis</taxon>
        <taxon>Sulfobacillus</taxon>
    </lineage>
</organism>
<dbReference type="RefSeq" id="WP_169100167.1">
    <property type="nucleotide sequence ID" value="NZ_JABBVZ010000041.1"/>
</dbReference>
<dbReference type="AlphaFoldDB" id="A0A7Y0L4I2"/>
<dbReference type="PANTHER" id="PTHR43133">
    <property type="entry name" value="RNA POLYMERASE ECF-TYPE SIGMA FACTO"/>
    <property type="match status" value="1"/>
</dbReference>
<feature type="transmembrane region" description="Helical" evidence="6">
    <location>
        <begin position="200"/>
        <end position="219"/>
    </location>
</feature>
<evidence type="ECO:0000259" key="7">
    <source>
        <dbReference type="Pfam" id="PF08281"/>
    </source>
</evidence>
<keyword evidence="3" id="KW-0731">Sigma factor</keyword>
<protein>
    <submittedName>
        <fullName evidence="8">Sigma-70 family RNA polymerase sigma factor</fullName>
    </submittedName>
</protein>
<dbReference type="InterPro" id="IPR013324">
    <property type="entry name" value="RNA_pol_sigma_r3/r4-like"/>
</dbReference>
<dbReference type="SUPFAM" id="SSF88946">
    <property type="entry name" value="Sigma2 domain of RNA polymerase sigma factors"/>
    <property type="match status" value="1"/>
</dbReference>
<evidence type="ECO:0000313" key="9">
    <source>
        <dbReference type="Proteomes" id="UP000533476"/>
    </source>
</evidence>
<keyword evidence="5" id="KW-0804">Transcription</keyword>
<proteinExistence type="inferred from homology"/>
<dbReference type="GO" id="GO:0003677">
    <property type="term" value="F:DNA binding"/>
    <property type="evidence" value="ECO:0007669"/>
    <property type="project" value="UniProtKB-KW"/>
</dbReference>
<comment type="caution">
    <text evidence="8">The sequence shown here is derived from an EMBL/GenBank/DDBJ whole genome shotgun (WGS) entry which is preliminary data.</text>
</comment>
<evidence type="ECO:0000256" key="4">
    <source>
        <dbReference type="ARBA" id="ARBA00023125"/>
    </source>
</evidence>
<evidence type="ECO:0000256" key="5">
    <source>
        <dbReference type="ARBA" id="ARBA00023163"/>
    </source>
</evidence>
<evidence type="ECO:0000256" key="6">
    <source>
        <dbReference type="SAM" id="Phobius"/>
    </source>
</evidence>
<keyword evidence="6" id="KW-0812">Transmembrane</keyword>